<name>A0A9W7GEB4_9STRA</name>
<evidence type="ECO:0000313" key="1">
    <source>
        <dbReference type="EMBL" id="GMI41802.1"/>
    </source>
</evidence>
<accession>A0A9W7GEB4</accession>
<sequence>MVNCRDVDKEAIRSHVEGGREGIDMSFEEVVGRIEVERGRKIREIAKMGDGWGREDEERLREMEVSVKLLLIARDLLER</sequence>
<reference evidence="2" key="1">
    <citation type="journal article" date="2023" name="Commun. Biol.">
        <title>Genome analysis of Parmales, the sister group of diatoms, reveals the evolutionary specialization of diatoms from phago-mixotrophs to photoautotrophs.</title>
        <authorList>
            <person name="Ban H."/>
            <person name="Sato S."/>
            <person name="Yoshikawa S."/>
            <person name="Yamada K."/>
            <person name="Nakamura Y."/>
            <person name="Ichinomiya M."/>
            <person name="Sato N."/>
            <person name="Blanc-Mathieu R."/>
            <person name="Endo H."/>
            <person name="Kuwata A."/>
            <person name="Ogata H."/>
        </authorList>
    </citation>
    <scope>NUCLEOTIDE SEQUENCE [LARGE SCALE GENOMIC DNA]</scope>
</reference>
<dbReference type="Proteomes" id="UP001165065">
    <property type="component" value="Unassembled WGS sequence"/>
</dbReference>
<dbReference type="EMBL" id="BRYA01000158">
    <property type="protein sequence ID" value="GMI41802.1"/>
    <property type="molecule type" value="Genomic_DNA"/>
</dbReference>
<keyword evidence="2" id="KW-1185">Reference proteome</keyword>
<gene>
    <name evidence="1" type="ORF">TrCOL_g3704</name>
</gene>
<comment type="caution">
    <text evidence="1">The sequence shown here is derived from an EMBL/GenBank/DDBJ whole genome shotgun (WGS) entry which is preliminary data.</text>
</comment>
<evidence type="ECO:0000313" key="2">
    <source>
        <dbReference type="Proteomes" id="UP001165065"/>
    </source>
</evidence>
<proteinExistence type="predicted"/>
<dbReference type="AlphaFoldDB" id="A0A9W7GEB4"/>
<protein>
    <submittedName>
        <fullName evidence="1">Uncharacterized protein</fullName>
    </submittedName>
</protein>
<organism evidence="1 2">
    <name type="scientific">Triparma columacea</name>
    <dbReference type="NCBI Taxonomy" id="722753"/>
    <lineage>
        <taxon>Eukaryota</taxon>
        <taxon>Sar</taxon>
        <taxon>Stramenopiles</taxon>
        <taxon>Ochrophyta</taxon>
        <taxon>Bolidophyceae</taxon>
        <taxon>Parmales</taxon>
        <taxon>Triparmaceae</taxon>
        <taxon>Triparma</taxon>
    </lineage>
</organism>